<organism evidence="2 3">
    <name type="scientific">Ilex paraguariensis</name>
    <name type="common">yerba mate</name>
    <dbReference type="NCBI Taxonomy" id="185542"/>
    <lineage>
        <taxon>Eukaryota</taxon>
        <taxon>Viridiplantae</taxon>
        <taxon>Streptophyta</taxon>
        <taxon>Embryophyta</taxon>
        <taxon>Tracheophyta</taxon>
        <taxon>Spermatophyta</taxon>
        <taxon>Magnoliopsida</taxon>
        <taxon>eudicotyledons</taxon>
        <taxon>Gunneridae</taxon>
        <taxon>Pentapetalae</taxon>
        <taxon>asterids</taxon>
        <taxon>campanulids</taxon>
        <taxon>Aquifoliales</taxon>
        <taxon>Aquifoliaceae</taxon>
        <taxon>Ilex</taxon>
    </lineage>
</organism>
<comment type="caution">
    <text evidence="2">The sequence shown here is derived from an EMBL/GenBank/DDBJ whole genome shotgun (WGS) entry which is preliminary data.</text>
</comment>
<evidence type="ECO:0000313" key="3">
    <source>
        <dbReference type="Proteomes" id="UP001642360"/>
    </source>
</evidence>
<name>A0ABC8SGK6_9AQUA</name>
<evidence type="ECO:0000313" key="2">
    <source>
        <dbReference type="EMBL" id="CAK9156322.1"/>
    </source>
</evidence>
<feature type="non-terminal residue" evidence="2">
    <location>
        <position position="1"/>
    </location>
</feature>
<accession>A0ABC8SGK6</accession>
<sequence length="60" mass="7081">KLKRRSRELRESETGLHHSGQLPWHRLLLLFERSRPNYHTPIAANTIPVNKQMTCSFGDR</sequence>
<evidence type="ECO:0000256" key="1">
    <source>
        <dbReference type="SAM" id="MobiDB-lite"/>
    </source>
</evidence>
<protein>
    <submittedName>
        <fullName evidence="2">Uncharacterized protein</fullName>
    </submittedName>
</protein>
<dbReference type="Proteomes" id="UP001642360">
    <property type="component" value="Unassembled WGS sequence"/>
</dbReference>
<dbReference type="EMBL" id="CAUOFW020002835">
    <property type="protein sequence ID" value="CAK9156322.1"/>
    <property type="molecule type" value="Genomic_DNA"/>
</dbReference>
<gene>
    <name evidence="2" type="ORF">ILEXP_LOCUS24826</name>
</gene>
<dbReference type="AlphaFoldDB" id="A0ABC8SGK6"/>
<feature type="region of interest" description="Disordered" evidence="1">
    <location>
        <begin position="1"/>
        <end position="20"/>
    </location>
</feature>
<proteinExistence type="predicted"/>
<keyword evidence="3" id="KW-1185">Reference proteome</keyword>
<reference evidence="2 3" key="1">
    <citation type="submission" date="2024-02" db="EMBL/GenBank/DDBJ databases">
        <authorList>
            <person name="Vignale AGUSTIN F."/>
            <person name="Sosa J E."/>
            <person name="Modenutti C."/>
        </authorList>
    </citation>
    <scope>NUCLEOTIDE SEQUENCE [LARGE SCALE GENOMIC DNA]</scope>
</reference>